<accession>A0A7S8IDN4</accession>
<dbReference type="AlphaFoldDB" id="A0A7S8IDN4"/>
<dbReference type="CDD" id="cd16433">
    <property type="entry name" value="CheB"/>
    <property type="match status" value="1"/>
</dbReference>
<reference evidence="7 8" key="1">
    <citation type="submission" date="2020-02" db="EMBL/GenBank/DDBJ databases">
        <authorList>
            <person name="Zheng R.K."/>
            <person name="Sun C.M."/>
        </authorList>
    </citation>
    <scope>NUCLEOTIDE SEQUENCE [LARGE SCALE GENOMIC DNA]</scope>
    <source>
        <strain evidence="8">rifampicinis</strain>
    </source>
</reference>
<sequence>MAHHHDIIVIGASAGGVEALIQLVQSLPADLPAAMFIVLHVASGGASVLPQILTDKGHIPAVHPQSGDSIENGKIYVAPNDHHLIIDDGVVVLSNGPRENGFRPAVDSLFRTAANTYGSRVVGVILTGLLDNGSAGLVSVKRQGGIAIVQDPEDAMFSSMPESALKVVQADYVLPLAQIPETLVKLASTEVTETPKSGDPSRTDSATTGDKDDIYMKSEGKVTDMVCPECGGVIVEYHEGINNNLVRFECRVGHRYSLQSMLQKQEETVEAALWAAVRSLEENSSLFQRMKQQAYDLNNVLSAERYAARAQEAEQYADVIRQILLKK</sequence>
<protein>
    <recommendedName>
        <fullName evidence="2">protein-glutamate methylesterase</fullName>
        <ecNumber evidence="2">3.1.1.61</ecNumber>
    </recommendedName>
</protein>
<evidence type="ECO:0000256" key="4">
    <source>
        <dbReference type="PROSITE-ProRule" id="PRU00050"/>
    </source>
</evidence>
<evidence type="ECO:0000256" key="1">
    <source>
        <dbReference type="ARBA" id="ARBA00022801"/>
    </source>
</evidence>
<keyword evidence="8" id="KW-1185">Reference proteome</keyword>
<comment type="catalytic activity">
    <reaction evidence="3">
        <text>[protein]-L-glutamate 5-O-methyl ester + H2O = L-glutamyl-[protein] + methanol + H(+)</text>
        <dbReference type="Rhea" id="RHEA:23236"/>
        <dbReference type="Rhea" id="RHEA-COMP:10208"/>
        <dbReference type="Rhea" id="RHEA-COMP:10311"/>
        <dbReference type="ChEBI" id="CHEBI:15377"/>
        <dbReference type="ChEBI" id="CHEBI:15378"/>
        <dbReference type="ChEBI" id="CHEBI:17790"/>
        <dbReference type="ChEBI" id="CHEBI:29973"/>
        <dbReference type="ChEBI" id="CHEBI:82795"/>
        <dbReference type="EC" id="3.1.1.61"/>
    </reaction>
</comment>
<dbReference type="GO" id="GO:0006935">
    <property type="term" value="P:chemotaxis"/>
    <property type="evidence" value="ECO:0007669"/>
    <property type="project" value="InterPro"/>
</dbReference>
<dbReference type="EC" id="3.1.1.61" evidence="2"/>
<feature type="region of interest" description="Disordered" evidence="5">
    <location>
        <begin position="189"/>
        <end position="213"/>
    </location>
</feature>
<dbReference type="InterPro" id="IPR035909">
    <property type="entry name" value="CheB_C"/>
</dbReference>
<dbReference type="Pfam" id="PF01339">
    <property type="entry name" value="CheB_methylest"/>
    <property type="match status" value="1"/>
</dbReference>
<dbReference type="InterPro" id="IPR000673">
    <property type="entry name" value="Sig_transdc_resp-reg_Me-estase"/>
</dbReference>
<keyword evidence="1" id="KW-0378">Hydrolase</keyword>
<organism evidence="7 8">
    <name type="scientific">Phototrophicus methaneseepsis</name>
    <dbReference type="NCBI Taxonomy" id="2710758"/>
    <lineage>
        <taxon>Bacteria</taxon>
        <taxon>Bacillati</taxon>
        <taxon>Chloroflexota</taxon>
        <taxon>Candidatus Thermofontia</taxon>
        <taxon>Phototrophicales</taxon>
        <taxon>Phototrophicaceae</taxon>
        <taxon>Phototrophicus</taxon>
    </lineage>
</organism>
<evidence type="ECO:0000313" key="8">
    <source>
        <dbReference type="Proteomes" id="UP000594468"/>
    </source>
</evidence>
<evidence type="ECO:0000259" key="6">
    <source>
        <dbReference type="PROSITE" id="PS50122"/>
    </source>
</evidence>
<dbReference type="PROSITE" id="PS50122">
    <property type="entry name" value="CHEB"/>
    <property type="match status" value="1"/>
</dbReference>
<dbReference type="KEGG" id="pmet:G4Y79_18860"/>
<dbReference type="GO" id="GO:0000156">
    <property type="term" value="F:phosphorelay response regulator activity"/>
    <property type="evidence" value="ECO:0007669"/>
    <property type="project" value="InterPro"/>
</dbReference>
<name>A0A7S8IDN4_9CHLR</name>
<dbReference type="Gene3D" id="3.40.50.180">
    <property type="entry name" value="Methylesterase CheB, C-terminal domain"/>
    <property type="match status" value="1"/>
</dbReference>
<evidence type="ECO:0000313" key="7">
    <source>
        <dbReference type="EMBL" id="QPC81732.1"/>
    </source>
</evidence>
<gene>
    <name evidence="7" type="ORF">G4Y79_18860</name>
</gene>
<dbReference type="RefSeq" id="WP_195169803.1">
    <property type="nucleotide sequence ID" value="NZ_CP062983.1"/>
</dbReference>
<dbReference type="PANTHER" id="PTHR42872:SF6">
    <property type="entry name" value="PROTEIN-GLUTAMATE METHYLESTERASE_PROTEIN-GLUTAMINE GLUTAMINASE"/>
    <property type="match status" value="1"/>
</dbReference>
<dbReference type="PIRSF" id="PIRSF036461">
    <property type="entry name" value="Chmtx_methlestr"/>
    <property type="match status" value="1"/>
</dbReference>
<dbReference type="GO" id="GO:0005737">
    <property type="term" value="C:cytoplasm"/>
    <property type="evidence" value="ECO:0007669"/>
    <property type="project" value="InterPro"/>
</dbReference>
<dbReference type="PANTHER" id="PTHR42872">
    <property type="entry name" value="PROTEIN-GLUTAMATE METHYLESTERASE/PROTEIN-GLUTAMINE GLUTAMINASE"/>
    <property type="match status" value="1"/>
</dbReference>
<dbReference type="GO" id="GO:0008984">
    <property type="term" value="F:protein-glutamate methylesterase activity"/>
    <property type="evidence" value="ECO:0007669"/>
    <property type="project" value="UniProtKB-EC"/>
</dbReference>
<dbReference type="InterPro" id="IPR011247">
    <property type="entry name" value="Chemotax_prot-Glu_Me-esterase"/>
</dbReference>
<evidence type="ECO:0000256" key="2">
    <source>
        <dbReference type="ARBA" id="ARBA00039140"/>
    </source>
</evidence>
<dbReference type="EMBL" id="CP062983">
    <property type="protein sequence ID" value="QPC81732.1"/>
    <property type="molecule type" value="Genomic_DNA"/>
</dbReference>
<evidence type="ECO:0000256" key="5">
    <source>
        <dbReference type="SAM" id="MobiDB-lite"/>
    </source>
</evidence>
<dbReference type="Proteomes" id="UP000594468">
    <property type="component" value="Chromosome"/>
</dbReference>
<evidence type="ECO:0000256" key="3">
    <source>
        <dbReference type="ARBA" id="ARBA00048267"/>
    </source>
</evidence>
<dbReference type="SUPFAM" id="SSF52738">
    <property type="entry name" value="Methylesterase CheB, C-terminal domain"/>
    <property type="match status" value="1"/>
</dbReference>
<proteinExistence type="predicted"/>
<comment type="caution">
    <text evidence="4">Lacks conserved residue(s) required for the propagation of feature annotation.</text>
</comment>
<feature type="domain" description="CheB-type methylesterase" evidence="6">
    <location>
        <begin position="1"/>
        <end position="190"/>
    </location>
</feature>